<accession>A0A9N9CJ05</accession>
<feature type="transmembrane region" description="Helical" evidence="1">
    <location>
        <begin position="74"/>
        <end position="97"/>
    </location>
</feature>
<keyword evidence="3" id="KW-1185">Reference proteome</keyword>
<dbReference type="AlphaFoldDB" id="A0A9N9CJ05"/>
<evidence type="ECO:0000313" key="2">
    <source>
        <dbReference type="EMBL" id="CAG8605379.1"/>
    </source>
</evidence>
<comment type="caution">
    <text evidence="2">The sequence shown here is derived from an EMBL/GenBank/DDBJ whole genome shotgun (WGS) entry which is preliminary data.</text>
</comment>
<name>A0A9N9CJ05_9GLOM</name>
<feature type="transmembrane region" description="Helical" evidence="1">
    <location>
        <begin position="207"/>
        <end position="228"/>
    </location>
</feature>
<proteinExistence type="predicted"/>
<evidence type="ECO:0000256" key="1">
    <source>
        <dbReference type="SAM" id="Phobius"/>
    </source>
</evidence>
<keyword evidence="1" id="KW-0812">Transmembrane</keyword>
<evidence type="ECO:0000313" key="3">
    <source>
        <dbReference type="Proteomes" id="UP000789405"/>
    </source>
</evidence>
<reference evidence="2" key="1">
    <citation type="submission" date="2021-06" db="EMBL/GenBank/DDBJ databases">
        <authorList>
            <person name="Kallberg Y."/>
            <person name="Tangrot J."/>
            <person name="Rosling A."/>
        </authorList>
    </citation>
    <scope>NUCLEOTIDE SEQUENCE</scope>
    <source>
        <strain evidence="2">MA453B</strain>
    </source>
</reference>
<dbReference type="Proteomes" id="UP000789405">
    <property type="component" value="Unassembled WGS sequence"/>
</dbReference>
<dbReference type="EMBL" id="CAJVPY010003913">
    <property type="protein sequence ID" value="CAG8605379.1"/>
    <property type="molecule type" value="Genomic_DNA"/>
</dbReference>
<gene>
    <name evidence="2" type="ORF">DERYTH_LOCUS7860</name>
</gene>
<feature type="transmembrane region" description="Helical" evidence="1">
    <location>
        <begin position="109"/>
        <end position="131"/>
    </location>
</feature>
<keyword evidence="1" id="KW-0472">Membrane</keyword>
<keyword evidence="1" id="KW-1133">Transmembrane helix</keyword>
<sequence length="327" mass="38187">MEDNKSNSLKDNVPVQNEDFPKIIEDESYTYEPVSLNDQVSEDEDNEILQYVRFKIITLNEEYKWYKINMKIRFHMCVAQIFIALISIFIGQLLSVAKHINTIDDIGKIGSVVSSIFVIAGTITTIFTVYLNNSSEKYFERSGNTEITERHGLFWVGEVWICCIILSKSFDLVNNLEYRLNQKYDISKYLIEDSLDSNVKEKELGCLFNIIKFVIKVFNLCFLPYYWLSGRIVFRDQTKQSSDEDQLPLRSNQSQTSKEEEQNPVLETYFKYFVVNNLELYPNEEFAIKSILNGAIITTGEGTKEKYDPEFIRKILRSKFHGKTIFI</sequence>
<organism evidence="2 3">
    <name type="scientific">Dentiscutata erythropus</name>
    <dbReference type="NCBI Taxonomy" id="1348616"/>
    <lineage>
        <taxon>Eukaryota</taxon>
        <taxon>Fungi</taxon>
        <taxon>Fungi incertae sedis</taxon>
        <taxon>Mucoromycota</taxon>
        <taxon>Glomeromycotina</taxon>
        <taxon>Glomeromycetes</taxon>
        <taxon>Diversisporales</taxon>
        <taxon>Gigasporaceae</taxon>
        <taxon>Dentiscutata</taxon>
    </lineage>
</organism>
<feature type="transmembrane region" description="Helical" evidence="1">
    <location>
        <begin position="152"/>
        <end position="170"/>
    </location>
</feature>
<dbReference type="OrthoDB" id="2445314at2759"/>
<protein>
    <submittedName>
        <fullName evidence="2">8243_t:CDS:1</fullName>
    </submittedName>
</protein>